<comment type="caution">
    <text evidence="9">The sequence shown here is derived from an EMBL/GenBank/DDBJ whole genome shotgun (WGS) entry which is preliminary data.</text>
</comment>
<dbReference type="GO" id="GO:0005886">
    <property type="term" value="C:plasma membrane"/>
    <property type="evidence" value="ECO:0007669"/>
    <property type="project" value="UniProtKB-SubCell"/>
</dbReference>
<dbReference type="NCBIfam" id="NF003409">
    <property type="entry name" value="PRK04778.1-3"/>
    <property type="match status" value="1"/>
</dbReference>
<gene>
    <name evidence="6" type="primary">ezrA</name>
    <name evidence="9" type="ORF">FC82_GL000703</name>
</gene>
<reference evidence="9 10" key="1">
    <citation type="journal article" date="2015" name="Genome Announc.">
        <title>Expanding the biotechnology potential of lactobacilli through comparative genomics of 213 strains and associated genera.</title>
        <authorList>
            <person name="Sun Z."/>
            <person name="Harris H.M."/>
            <person name="McCann A."/>
            <person name="Guo C."/>
            <person name="Argimon S."/>
            <person name="Zhang W."/>
            <person name="Yang X."/>
            <person name="Jeffery I.B."/>
            <person name="Cooney J.C."/>
            <person name="Kagawa T.F."/>
            <person name="Liu W."/>
            <person name="Song Y."/>
            <person name="Salvetti E."/>
            <person name="Wrobel A."/>
            <person name="Rasinkangas P."/>
            <person name="Parkhill J."/>
            <person name="Rea M.C."/>
            <person name="O'Sullivan O."/>
            <person name="Ritari J."/>
            <person name="Douillard F.P."/>
            <person name="Paul Ross R."/>
            <person name="Yang R."/>
            <person name="Briner A.E."/>
            <person name="Felis G.E."/>
            <person name="de Vos W.M."/>
            <person name="Barrangou R."/>
            <person name="Klaenhammer T.R."/>
            <person name="Caufield P.W."/>
            <person name="Cui Y."/>
            <person name="Zhang H."/>
            <person name="O'Toole P.W."/>
        </authorList>
    </citation>
    <scope>NUCLEOTIDE SEQUENCE [LARGE SCALE GENOMIC DNA]</scope>
    <source>
        <strain evidence="9 10">DSM 20515</strain>
    </source>
</reference>
<feature type="compositionally biased region" description="Basic and acidic residues" evidence="7">
    <location>
        <begin position="569"/>
        <end position="579"/>
    </location>
</feature>
<dbReference type="AlphaFoldDB" id="A0A0R2BDJ5"/>
<evidence type="ECO:0000256" key="7">
    <source>
        <dbReference type="SAM" id="MobiDB-lite"/>
    </source>
</evidence>
<proteinExistence type="inferred from homology"/>
<feature type="coiled-coil region" evidence="6">
    <location>
        <begin position="106"/>
        <end position="215"/>
    </location>
</feature>
<evidence type="ECO:0000256" key="5">
    <source>
        <dbReference type="ARBA" id="ARBA00023210"/>
    </source>
</evidence>
<keyword evidence="1 6" id="KW-0812">Transmembrane</keyword>
<dbReference type="InterPro" id="IPR010379">
    <property type="entry name" value="EzrA"/>
</dbReference>
<comment type="function">
    <text evidence="6">Negative regulator of FtsZ ring formation; modulates the frequency and position of FtsZ ring formation. Inhibits FtsZ ring formation at polar sites. Interacts either with FtsZ or with one of its binding partners to promote depolymerization.</text>
</comment>
<accession>A0A0R2BDJ5</accession>
<protein>
    <recommendedName>
        <fullName evidence="6">Septation ring formation regulator EzrA</fullName>
    </recommendedName>
</protein>
<name>A0A0R2BDJ5_SECCO</name>
<dbReference type="GO" id="GO:0005940">
    <property type="term" value="C:septin ring"/>
    <property type="evidence" value="ECO:0007669"/>
    <property type="project" value="InterPro"/>
</dbReference>
<keyword evidence="6" id="KW-0131">Cell cycle</keyword>
<keyword evidence="3 6" id="KW-0175">Coiled coil</keyword>
<feature type="region of interest" description="Disordered" evidence="7">
    <location>
        <begin position="556"/>
        <end position="579"/>
    </location>
</feature>
<sequence length="579" mass="66317">MFKVFVGIIILAIVIYGGILIYQQYLLRQLKTIDQQRQQLDIDGLDTAVAQVKTMSLTGKTLDQVQELLTDYTALNETRLPRLKAQLDQATGSAKQYRLLATRSNLKKAQDSLRVTQDAIAQLTDQIDELKQVDEQHKAAVKALEKKYQDLRKTLLAKNFMYGPSIDGLETELGTLEDDNDRFRELTSQGDHEKAAQLLAQLQKDTEHLEEMIEQIPPLYKNLETEFPAQISELQQGEATLSAQGFKYPEADMHDQIQGLNGEVKAGKDALTQLDMDKVQANDTALTNKIDHFYDTMEKEMGAKEKVTTNLDTLAKFIAHARNQNTLLTRELDRLNLNYTLDHQEVETAREFKEQIRNLDSAYQADIEAIQSNQAVYTQVLARQTQAEHDLQQIEEQQQTINTAVSGLVKEEQQARDTLQQFELRQHGLRRQVENLNLPGVSKTYLDYYNVVRDEIAKLNDDINQVQINMEEITKQLIMIQSDLDILAEKTTDLVDSAELSEQLIQYANRYRLTHDEVAKASQEAQRLFDQEFDYAKSLETIATVLDQVEPGSYKRLEDNYYHQKGTTKKPEPEAKEEQ</sequence>
<evidence type="ECO:0000256" key="1">
    <source>
        <dbReference type="ARBA" id="ARBA00022692"/>
    </source>
</evidence>
<dbReference type="STRING" id="33960.TY91_08615"/>
<dbReference type="PATRIC" id="fig|1423733.4.peg.732"/>
<evidence type="ECO:0000256" key="4">
    <source>
        <dbReference type="ARBA" id="ARBA00023136"/>
    </source>
</evidence>
<keyword evidence="2 6" id="KW-1133">Transmembrane helix</keyword>
<keyword evidence="6" id="KW-1003">Cell membrane</keyword>
<dbReference type="EMBL" id="AYYR01000014">
    <property type="protein sequence ID" value="KRM77018.1"/>
    <property type="molecule type" value="Genomic_DNA"/>
</dbReference>
<organism evidence="9 10">
    <name type="scientific">Secundilactobacillus collinoides DSM 20515 = JCM 1123</name>
    <dbReference type="NCBI Taxonomy" id="1423733"/>
    <lineage>
        <taxon>Bacteria</taxon>
        <taxon>Bacillati</taxon>
        <taxon>Bacillota</taxon>
        <taxon>Bacilli</taxon>
        <taxon>Lactobacillales</taxon>
        <taxon>Lactobacillaceae</taxon>
        <taxon>Secundilactobacillus</taxon>
    </lineage>
</organism>
<dbReference type="Pfam" id="PF06160">
    <property type="entry name" value="EzrA"/>
    <property type="match status" value="1"/>
</dbReference>
<dbReference type="HAMAP" id="MF_00728">
    <property type="entry name" value="EzrA"/>
    <property type="match status" value="1"/>
</dbReference>
<evidence type="ECO:0000313" key="10">
    <source>
        <dbReference type="Proteomes" id="UP000051845"/>
    </source>
</evidence>
<comment type="subcellular location">
    <subcellularLocation>
        <location evidence="6">Cell membrane</location>
        <topology evidence="6">Single-pass membrane protein</topology>
    </subcellularLocation>
    <text evidence="6">Colocalized with FtsZ to the nascent septal site.</text>
</comment>
<feature type="topological domain" description="Cytoplasmic" evidence="6">
    <location>
        <begin position="23"/>
        <end position="579"/>
    </location>
</feature>
<evidence type="ECO:0000256" key="3">
    <source>
        <dbReference type="ARBA" id="ARBA00023054"/>
    </source>
</evidence>
<keyword evidence="6" id="KW-0132">Cell division</keyword>
<evidence type="ECO:0000256" key="8">
    <source>
        <dbReference type="SAM" id="Phobius"/>
    </source>
</evidence>
<keyword evidence="4 6" id="KW-0472">Membrane</keyword>
<dbReference type="GO" id="GO:0000917">
    <property type="term" value="P:division septum assembly"/>
    <property type="evidence" value="ECO:0007669"/>
    <property type="project" value="UniProtKB-KW"/>
</dbReference>
<feature type="coiled-coil region" evidence="6">
    <location>
        <begin position="449"/>
        <end position="476"/>
    </location>
</feature>
<evidence type="ECO:0000313" key="9">
    <source>
        <dbReference type="EMBL" id="KRM77018.1"/>
    </source>
</evidence>
<evidence type="ECO:0000256" key="2">
    <source>
        <dbReference type="ARBA" id="ARBA00022989"/>
    </source>
</evidence>
<evidence type="ECO:0000256" key="6">
    <source>
        <dbReference type="HAMAP-Rule" id="MF_00728"/>
    </source>
</evidence>
<dbReference type="Proteomes" id="UP000051845">
    <property type="component" value="Unassembled WGS sequence"/>
</dbReference>
<comment type="similarity">
    <text evidence="6">Belongs to the EzrA family.</text>
</comment>
<feature type="transmembrane region" description="Helical" evidence="8">
    <location>
        <begin position="6"/>
        <end position="27"/>
    </location>
</feature>
<feature type="topological domain" description="Extracellular" evidence="6">
    <location>
        <begin position="1"/>
        <end position="3"/>
    </location>
</feature>
<keyword evidence="5 6" id="KW-0717">Septation</keyword>
<dbReference type="RefSeq" id="WP_056996294.1">
    <property type="nucleotide sequence ID" value="NZ_AYYR01000014.1"/>
</dbReference>
<dbReference type="GO" id="GO:0000921">
    <property type="term" value="P:septin ring assembly"/>
    <property type="evidence" value="ECO:0007669"/>
    <property type="project" value="InterPro"/>
</dbReference>